<dbReference type="InterPro" id="IPR036864">
    <property type="entry name" value="Zn2-C6_fun-type_DNA-bd_sf"/>
</dbReference>
<keyword evidence="4" id="KW-1185">Reference proteome</keyword>
<dbReference type="SUPFAM" id="SSF57701">
    <property type="entry name" value="Zn2/Cys6 DNA-binding domain"/>
    <property type="match status" value="1"/>
</dbReference>
<dbReference type="GO" id="GO:0008270">
    <property type="term" value="F:zinc ion binding"/>
    <property type="evidence" value="ECO:0007669"/>
    <property type="project" value="InterPro"/>
</dbReference>
<dbReference type="Gene3D" id="4.10.240.10">
    <property type="entry name" value="Zn(2)-C6 fungal-type DNA-binding domain"/>
    <property type="match status" value="1"/>
</dbReference>
<accession>A0AAD7HZF6</accession>
<evidence type="ECO:0000313" key="3">
    <source>
        <dbReference type="EMBL" id="KAJ7731562.1"/>
    </source>
</evidence>
<feature type="domain" description="Zn(2)-C6 fungal-type" evidence="2">
    <location>
        <begin position="24"/>
        <end position="58"/>
    </location>
</feature>
<dbReference type="AlphaFoldDB" id="A0AAD7HZF6"/>
<protein>
    <recommendedName>
        <fullName evidence="2">Zn(2)-C6 fungal-type domain-containing protein</fullName>
    </recommendedName>
</protein>
<dbReference type="InterPro" id="IPR001138">
    <property type="entry name" value="Zn2Cys6_DnaBD"/>
</dbReference>
<reference evidence="3" key="1">
    <citation type="submission" date="2023-03" db="EMBL/GenBank/DDBJ databases">
        <title>Massive genome expansion in bonnet fungi (Mycena s.s.) driven by repeated elements and novel gene families across ecological guilds.</title>
        <authorList>
            <consortium name="Lawrence Berkeley National Laboratory"/>
            <person name="Harder C.B."/>
            <person name="Miyauchi S."/>
            <person name="Viragh M."/>
            <person name="Kuo A."/>
            <person name="Thoen E."/>
            <person name="Andreopoulos B."/>
            <person name="Lu D."/>
            <person name="Skrede I."/>
            <person name="Drula E."/>
            <person name="Henrissat B."/>
            <person name="Morin E."/>
            <person name="Kohler A."/>
            <person name="Barry K."/>
            <person name="LaButti K."/>
            <person name="Morin E."/>
            <person name="Salamov A."/>
            <person name="Lipzen A."/>
            <person name="Mereny Z."/>
            <person name="Hegedus B."/>
            <person name="Baldrian P."/>
            <person name="Stursova M."/>
            <person name="Weitz H."/>
            <person name="Taylor A."/>
            <person name="Grigoriev I.V."/>
            <person name="Nagy L.G."/>
            <person name="Martin F."/>
            <person name="Kauserud H."/>
        </authorList>
    </citation>
    <scope>NUCLEOTIDE SEQUENCE</scope>
    <source>
        <strain evidence="3">CBHHK188m</strain>
    </source>
</reference>
<dbReference type="SMART" id="SM00066">
    <property type="entry name" value="GAL4"/>
    <property type="match status" value="1"/>
</dbReference>
<sequence>MSHLTPETFLSSTRTSRKKRAEVACVQCRRHKKKCIAPKGDPLPPCKRCSARGLFCEYIHIAGEHTQSSSTLGSGGPVPSTAGSQPRNEIYDQYPRVDPAYAAPSQFGPSSRPQTGHSQQPYSNSSGYSGVYAAPSQSTQFVPTSGPQAGHWQQPYSGSSGQYSGMYAASSQSVSQAVPPSNHQGHHLFQPHSDSGQYDYGYGAPPHSESFISPEMQLSAPSSSYQQQPTINVNFNETGYEPNQYSV</sequence>
<comment type="caution">
    <text evidence="3">The sequence shown here is derived from an EMBL/GenBank/DDBJ whole genome shotgun (WGS) entry which is preliminary data.</text>
</comment>
<feature type="region of interest" description="Disordered" evidence="1">
    <location>
        <begin position="138"/>
        <end position="157"/>
    </location>
</feature>
<dbReference type="EMBL" id="JARJLG010000182">
    <property type="protein sequence ID" value="KAJ7731562.1"/>
    <property type="molecule type" value="Genomic_DNA"/>
</dbReference>
<dbReference type="PROSITE" id="PS00463">
    <property type="entry name" value="ZN2_CY6_FUNGAL_1"/>
    <property type="match status" value="1"/>
</dbReference>
<name>A0AAD7HZF6_9AGAR</name>
<dbReference type="Proteomes" id="UP001215280">
    <property type="component" value="Unassembled WGS sequence"/>
</dbReference>
<dbReference type="Pfam" id="PF00172">
    <property type="entry name" value="Zn_clus"/>
    <property type="match status" value="1"/>
</dbReference>
<dbReference type="GO" id="GO:0000981">
    <property type="term" value="F:DNA-binding transcription factor activity, RNA polymerase II-specific"/>
    <property type="evidence" value="ECO:0007669"/>
    <property type="project" value="InterPro"/>
</dbReference>
<evidence type="ECO:0000313" key="4">
    <source>
        <dbReference type="Proteomes" id="UP001215280"/>
    </source>
</evidence>
<feature type="compositionally biased region" description="Polar residues" evidence="1">
    <location>
        <begin position="138"/>
        <end position="147"/>
    </location>
</feature>
<proteinExistence type="predicted"/>
<organism evidence="3 4">
    <name type="scientific">Mycena maculata</name>
    <dbReference type="NCBI Taxonomy" id="230809"/>
    <lineage>
        <taxon>Eukaryota</taxon>
        <taxon>Fungi</taxon>
        <taxon>Dikarya</taxon>
        <taxon>Basidiomycota</taxon>
        <taxon>Agaricomycotina</taxon>
        <taxon>Agaricomycetes</taxon>
        <taxon>Agaricomycetidae</taxon>
        <taxon>Agaricales</taxon>
        <taxon>Marasmiineae</taxon>
        <taxon>Mycenaceae</taxon>
        <taxon>Mycena</taxon>
    </lineage>
</organism>
<feature type="region of interest" description="Disordered" evidence="1">
    <location>
        <begin position="67"/>
        <end position="130"/>
    </location>
</feature>
<feature type="compositionally biased region" description="Polar residues" evidence="1">
    <location>
        <begin position="107"/>
        <end position="128"/>
    </location>
</feature>
<gene>
    <name evidence="3" type="ORF">DFH07DRAFT_781222</name>
</gene>
<dbReference type="CDD" id="cd00067">
    <property type="entry name" value="GAL4"/>
    <property type="match status" value="1"/>
</dbReference>
<dbReference type="PROSITE" id="PS50048">
    <property type="entry name" value="ZN2_CY6_FUNGAL_2"/>
    <property type="match status" value="1"/>
</dbReference>
<evidence type="ECO:0000259" key="2">
    <source>
        <dbReference type="PROSITE" id="PS50048"/>
    </source>
</evidence>
<evidence type="ECO:0000256" key="1">
    <source>
        <dbReference type="SAM" id="MobiDB-lite"/>
    </source>
</evidence>